<dbReference type="EMBL" id="CP001618">
    <property type="protein sequence ID" value="ACQ80381.1"/>
    <property type="molecule type" value="Genomic_DNA"/>
</dbReference>
<dbReference type="GO" id="GO:0032259">
    <property type="term" value="P:methylation"/>
    <property type="evidence" value="ECO:0007669"/>
    <property type="project" value="UniProtKB-KW"/>
</dbReference>
<dbReference type="STRING" id="471853.Bcav_2129"/>
<evidence type="ECO:0000256" key="1">
    <source>
        <dbReference type="ARBA" id="ARBA00022603"/>
    </source>
</evidence>
<dbReference type="OrthoDB" id="9786503at2"/>
<evidence type="ECO:0000256" key="3">
    <source>
        <dbReference type="ARBA" id="ARBA00022691"/>
    </source>
</evidence>
<dbReference type="RefSeq" id="WP_015882621.1">
    <property type="nucleotide sequence ID" value="NC_012669.1"/>
</dbReference>
<reference evidence="5 6" key="1">
    <citation type="journal article" date="2009" name="Stand. Genomic Sci.">
        <title>Complete genome sequence of Beutenbergia cavernae type strain (HKI 0122).</title>
        <authorList>
            <person name="Land M."/>
            <person name="Pukall R."/>
            <person name="Abt B."/>
            <person name="Goker M."/>
            <person name="Rohde M."/>
            <person name="Glavina Del Rio T."/>
            <person name="Tice H."/>
            <person name="Copeland A."/>
            <person name="Cheng J.F."/>
            <person name="Lucas S."/>
            <person name="Chen F."/>
            <person name="Nolan M."/>
            <person name="Bruce D."/>
            <person name="Goodwin L."/>
            <person name="Pitluck S."/>
            <person name="Ivanova N."/>
            <person name="Mavromatis K."/>
            <person name="Ovchinnikova G."/>
            <person name="Pati A."/>
            <person name="Chen A."/>
            <person name="Palaniappan K."/>
            <person name="Hauser L."/>
            <person name="Chang Y.J."/>
            <person name="Jefferies C.C."/>
            <person name="Saunders E."/>
            <person name="Brettin T."/>
            <person name="Detter J.C."/>
            <person name="Han C."/>
            <person name="Chain P."/>
            <person name="Bristow J."/>
            <person name="Eisen J.A."/>
            <person name="Markowitz V."/>
            <person name="Hugenholtz P."/>
            <person name="Kyrpides N.C."/>
            <person name="Klenk H.P."/>
            <person name="Lapidus A."/>
        </authorList>
    </citation>
    <scope>NUCLEOTIDE SEQUENCE [LARGE SCALE GENOMIC DNA]</scope>
    <source>
        <strain evidence="6">ATCC BAA-8 / DSM 12333 / NBRC 16432</strain>
    </source>
</reference>
<dbReference type="SUPFAM" id="SSF53335">
    <property type="entry name" value="S-adenosyl-L-methionine-dependent methyltransferases"/>
    <property type="match status" value="1"/>
</dbReference>
<protein>
    <submittedName>
        <fullName evidence="5">Methyltransferase type 12</fullName>
    </submittedName>
</protein>
<evidence type="ECO:0000313" key="5">
    <source>
        <dbReference type="EMBL" id="ACQ80381.1"/>
    </source>
</evidence>
<keyword evidence="6" id="KW-1185">Reference proteome</keyword>
<evidence type="ECO:0000313" key="6">
    <source>
        <dbReference type="Proteomes" id="UP000007962"/>
    </source>
</evidence>
<dbReference type="PANTHER" id="PTHR43464">
    <property type="entry name" value="METHYLTRANSFERASE"/>
    <property type="match status" value="1"/>
</dbReference>
<dbReference type="PANTHER" id="PTHR43464:SF19">
    <property type="entry name" value="UBIQUINONE BIOSYNTHESIS O-METHYLTRANSFERASE, MITOCHONDRIAL"/>
    <property type="match status" value="1"/>
</dbReference>
<dbReference type="KEGG" id="bcv:Bcav_2129"/>
<proteinExistence type="predicted"/>
<keyword evidence="1 5" id="KW-0489">Methyltransferase</keyword>
<dbReference type="Gene3D" id="3.40.50.150">
    <property type="entry name" value="Vaccinia Virus protein VP39"/>
    <property type="match status" value="1"/>
</dbReference>
<sequence>MTHGHGDHPASDELTRFWESRYGEEGQVWSGKPNDVLVSVAADLPPGRALDLGCGEGGDAIWLALRGWEVTGVDVSTAALARAADAARRAGVPEGRIRWEAADLATRSDGDTYDLVTAFFLHSPVEIPRSTILQRAARRVAPGGRLLVVTHAAAPSWSDAHDHHGYRFLSPDEEVAALDLDPEAWDVVVSELRRRDTTGPDGRPATLDDGVVLARRRAVAD</sequence>
<dbReference type="GO" id="GO:0008168">
    <property type="term" value="F:methyltransferase activity"/>
    <property type="evidence" value="ECO:0007669"/>
    <property type="project" value="UniProtKB-KW"/>
</dbReference>
<dbReference type="Pfam" id="PF13649">
    <property type="entry name" value="Methyltransf_25"/>
    <property type="match status" value="1"/>
</dbReference>
<dbReference type="AlphaFoldDB" id="C5C6H5"/>
<evidence type="ECO:0000256" key="2">
    <source>
        <dbReference type="ARBA" id="ARBA00022679"/>
    </source>
</evidence>
<name>C5C6H5_BEUC1</name>
<gene>
    <name evidence="5" type="ordered locus">Bcav_2129</name>
</gene>
<dbReference type="InterPro" id="IPR029063">
    <property type="entry name" value="SAM-dependent_MTases_sf"/>
</dbReference>
<dbReference type="HOGENOM" id="CLU_056435_0_0_11"/>
<accession>C5C6H5</accession>
<dbReference type="CDD" id="cd02440">
    <property type="entry name" value="AdoMet_MTases"/>
    <property type="match status" value="1"/>
</dbReference>
<evidence type="ECO:0000259" key="4">
    <source>
        <dbReference type="Pfam" id="PF13649"/>
    </source>
</evidence>
<dbReference type="Proteomes" id="UP000007962">
    <property type="component" value="Chromosome"/>
</dbReference>
<dbReference type="InterPro" id="IPR041698">
    <property type="entry name" value="Methyltransf_25"/>
</dbReference>
<keyword evidence="2 5" id="KW-0808">Transferase</keyword>
<dbReference type="eggNOG" id="COG2227">
    <property type="taxonomic scope" value="Bacteria"/>
</dbReference>
<organism evidence="5 6">
    <name type="scientific">Beutenbergia cavernae (strain ATCC BAA-8 / DSM 12333 / CCUG 43141 / JCM 11478 / NBRC 16432 / NCIMB 13614 / HKI 0122)</name>
    <dbReference type="NCBI Taxonomy" id="471853"/>
    <lineage>
        <taxon>Bacteria</taxon>
        <taxon>Bacillati</taxon>
        <taxon>Actinomycetota</taxon>
        <taxon>Actinomycetes</taxon>
        <taxon>Micrococcales</taxon>
        <taxon>Beutenbergiaceae</taxon>
        <taxon>Beutenbergia</taxon>
    </lineage>
</organism>
<feature type="domain" description="Methyltransferase" evidence="4">
    <location>
        <begin position="50"/>
        <end position="144"/>
    </location>
</feature>
<keyword evidence="3" id="KW-0949">S-adenosyl-L-methionine</keyword>